<comment type="subunit">
    <text evidence="10">Monomer.</text>
</comment>
<dbReference type="Gene3D" id="2.40.30.10">
    <property type="entry name" value="Translation factors"/>
    <property type="match status" value="2"/>
</dbReference>
<keyword evidence="2 10" id="KW-0963">Cytoplasm</keyword>
<dbReference type="InterPro" id="IPR004160">
    <property type="entry name" value="Transl_elong_EFTu/EF1A_C"/>
</dbReference>
<dbReference type="PANTHER" id="PTHR43721">
    <property type="entry name" value="ELONGATION FACTOR TU-RELATED"/>
    <property type="match status" value="1"/>
</dbReference>
<reference evidence="12 13" key="1">
    <citation type="submission" date="2020-05" db="EMBL/GenBank/DDBJ databases">
        <title>Flexivirga sp. ID2601S isolated from air conditioner.</title>
        <authorList>
            <person name="Kim D.H."/>
        </authorList>
    </citation>
    <scope>NUCLEOTIDE SEQUENCE [LARGE SCALE GENOMIC DNA]</scope>
    <source>
        <strain evidence="12 13">ID2601S</strain>
    </source>
</reference>
<name>A0A849AKT0_9MICO</name>
<evidence type="ECO:0000256" key="4">
    <source>
        <dbReference type="ARBA" id="ARBA00022768"/>
    </source>
</evidence>
<dbReference type="GO" id="GO:0005525">
    <property type="term" value="F:GTP binding"/>
    <property type="evidence" value="ECO:0007669"/>
    <property type="project" value="UniProtKB-UniRule"/>
</dbReference>
<dbReference type="FunFam" id="3.40.50.300:FF:000003">
    <property type="entry name" value="Elongation factor Tu"/>
    <property type="match status" value="1"/>
</dbReference>
<dbReference type="InterPro" id="IPR031157">
    <property type="entry name" value="G_TR_CS"/>
</dbReference>
<keyword evidence="8 10" id="KW-0342">GTP-binding</keyword>
<dbReference type="GO" id="GO:0005829">
    <property type="term" value="C:cytosol"/>
    <property type="evidence" value="ECO:0007669"/>
    <property type="project" value="TreeGrafter"/>
</dbReference>
<comment type="catalytic activity">
    <reaction evidence="10">
        <text>GTP + H2O = GDP + phosphate + H(+)</text>
        <dbReference type="Rhea" id="RHEA:19669"/>
        <dbReference type="ChEBI" id="CHEBI:15377"/>
        <dbReference type="ChEBI" id="CHEBI:15378"/>
        <dbReference type="ChEBI" id="CHEBI:37565"/>
        <dbReference type="ChEBI" id="CHEBI:43474"/>
        <dbReference type="ChEBI" id="CHEBI:58189"/>
        <dbReference type="EC" id="3.6.5.3"/>
    </reaction>
</comment>
<accession>A0A849AKT0</accession>
<dbReference type="NCBIfam" id="NF009373">
    <property type="entry name" value="PRK12736.1"/>
    <property type="match status" value="1"/>
</dbReference>
<dbReference type="GO" id="GO:0003746">
    <property type="term" value="F:translation elongation factor activity"/>
    <property type="evidence" value="ECO:0007669"/>
    <property type="project" value="UniProtKB-UniRule"/>
</dbReference>
<protein>
    <recommendedName>
        <fullName evidence="9 10">Elongation factor Tu</fullName>
        <shortName evidence="10">EF-Tu</shortName>
        <ecNumber evidence="10">3.6.5.3</ecNumber>
    </recommendedName>
</protein>
<dbReference type="PRINTS" id="PR00315">
    <property type="entry name" value="ELONGATNFCT"/>
</dbReference>
<dbReference type="Pfam" id="PF03144">
    <property type="entry name" value="GTP_EFTU_D2"/>
    <property type="match status" value="1"/>
</dbReference>
<dbReference type="Proteomes" id="UP000557772">
    <property type="component" value="Unassembled WGS sequence"/>
</dbReference>
<feature type="binding site" evidence="10">
    <location>
        <position position="26"/>
    </location>
    <ligand>
        <name>Mg(2+)</name>
        <dbReference type="ChEBI" id="CHEBI:18420"/>
    </ligand>
</feature>
<dbReference type="EC" id="3.6.5.3" evidence="10"/>
<dbReference type="GO" id="GO:0000287">
    <property type="term" value="F:magnesium ion binding"/>
    <property type="evidence" value="ECO:0007669"/>
    <property type="project" value="UniProtKB-UniRule"/>
</dbReference>
<dbReference type="InterPro" id="IPR033720">
    <property type="entry name" value="EFTU_2"/>
</dbReference>
<dbReference type="InterPro" id="IPR000795">
    <property type="entry name" value="T_Tr_GTP-bd_dom"/>
</dbReference>
<keyword evidence="13" id="KW-1185">Reference proteome</keyword>
<sequence length="397" mass="43747">MAKAKFERTKPHVNIGTIGHVDHGKTTLTAAITKVLADKYPDLNKAAAFADIDNAPEERQRGITINVSHQEYETDKRHYAHVDAPGHADYVKNMITGAAQMDGAILVVAATDGPMPQTREHVLLARQVGVPYILVALNKADMVDDEEILELVEMEVRELLSSQEFDGDNAPVVKVSALKALEGDAEWVKSVEELMDAVDESIPDPVRDTDKPFLMPIEDVFTITGRGTVVTGRIERGVLTVNEEVEIVGIRENTQKTTVTGIEMFRKLLDEGRAGENVGLLLRGTKREDVERGQVVVKPGSTTPHTEFEANVYILGKDEGGRHTPFYDNYRPQFYFRTTDVTGVVKLPEGTEMVMPGDNTEMTVTLIQPVAMEDGLRFAIREGGRTVGAGRVTKILK</sequence>
<gene>
    <name evidence="10 12" type="primary">tuf</name>
    <name evidence="12" type="ORF">HJ588_06905</name>
</gene>
<dbReference type="InterPro" id="IPR050055">
    <property type="entry name" value="EF-Tu_GTPase"/>
</dbReference>
<dbReference type="GO" id="GO:0003924">
    <property type="term" value="F:GTPase activity"/>
    <property type="evidence" value="ECO:0007669"/>
    <property type="project" value="UniProtKB-UniRule"/>
</dbReference>
<dbReference type="InterPro" id="IPR009000">
    <property type="entry name" value="Transl_B-barrel_sf"/>
</dbReference>
<dbReference type="CDD" id="cd03707">
    <property type="entry name" value="EFTU_III"/>
    <property type="match status" value="1"/>
</dbReference>
<dbReference type="PANTHER" id="PTHR43721:SF22">
    <property type="entry name" value="ELONGATION FACTOR TU, MITOCHONDRIAL"/>
    <property type="match status" value="1"/>
</dbReference>
<dbReference type="PROSITE" id="PS51722">
    <property type="entry name" value="G_TR_2"/>
    <property type="match status" value="1"/>
</dbReference>
<dbReference type="NCBIfam" id="NF009372">
    <property type="entry name" value="PRK12735.1"/>
    <property type="match status" value="1"/>
</dbReference>
<dbReference type="NCBIfam" id="NF000766">
    <property type="entry name" value="PRK00049.1"/>
    <property type="match status" value="1"/>
</dbReference>
<evidence type="ECO:0000256" key="3">
    <source>
        <dbReference type="ARBA" id="ARBA00022741"/>
    </source>
</evidence>
<dbReference type="InterPro" id="IPR004161">
    <property type="entry name" value="EFTu-like_2"/>
</dbReference>
<dbReference type="SUPFAM" id="SSF52540">
    <property type="entry name" value="P-loop containing nucleoside triphosphate hydrolases"/>
    <property type="match status" value="1"/>
</dbReference>
<dbReference type="Gene3D" id="3.40.50.300">
    <property type="entry name" value="P-loop containing nucleotide triphosphate hydrolases"/>
    <property type="match status" value="1"/>
</dbReference>
<dbReference type="AlphaFoldDB" id="A0A849AKT0"/>
<comment type="caution">
    <text evidence="12">The sequence shown here is derived from an EMBL/GenBank/DDBJ whole genome shotgun (WGS) entry which is preliminary data.</text>
</comment>
<evidence type="ECO:0000256" key="6">
    <source>
        <dbReference type="ARBA" id="ARBA00022842"/>
    </source>
</evidence>
<dbReference type="CDD" id="cd01884">
    <property type="entry name" value="EF_Tu"/>
    <property type="match status" value="1"/>
</dbReference>
<keyword evidence="10" id="KW-0479">Metal-binding</keyword>
<evidence type="ECO:0000259" key="11">
    <source>
        <dbReference type="PROSITE" id="PS51722"/>
    </source>
</evidence>
<evidence type="ECO:0000256" key="1">
    <source>
        <dbReference type="ARBA" id="ARBA00007249"/>
    </source>
</evidence>
<dbReference type="Pfam" id="PF03143">
    <property type="entry name" value="GTP_EFTU_D3"/>
    <property type="match status" value="1"/>
</dbReference>
<dbReference type="Pfam" id="PF00009">
    <property type="entry name" value="GTP_EFTU"/>
    <property type="match status" value="1"/>
</dbReference>
<dbReference type="InterPro" id="IPR005225">
    <property type="entry name" value="Small_GTP-bd"/>
</dbReference>
<dbReference type="InterPro" id="IPR027417">
    <property type="entry name" value="P-loop_NTPase"/>
</dbReference>
<feature type="binding site" evidence="10">
    <location>
        <begin position="19"/>
        <end position="26"/>
    </location>
    <ligand>
        <name>GTP</name>
        <dbReference type="ChEBI" id="CHEBI:37565"/>
    </ligand>
</feature>
<comment type="similarity">
    <text evidence="1 10">Belongs to the TRAFAC class translation factor GTPase superfamily. Classic translation factor GTPase family. EF-Tu/EF-1A subfamily.</text>
</comment>
<proteinExistence type="inferred from homology"/>
<keyword evidence="5 10" id="KW-0378">Hydrolase</keyword>
<dbReference type="NCBIfam" id="TIGR00231">
    <property type="entry name" value="small_GTP"/>
    <property type="match status" value="1"/>
</dbReference>
<dbReference type="NCBIfam" id="TIGR00485">
    <property type="entry name" value="EF-Tu"/>
    <property type="match status" value="1"/>
</dbReference>
<dbReference type="EMBL" id="JABENB010000001">
    <property type="protein sequence ID" value="NNG39000.1"/>
    <property type="molecule type" value="Genomic_DNA"/>
</dbReference>
<dbReference type="PROSITE" id="PS00301">
    <property type="entry name" value="G_TR_1"/>
    <property type="match status" value="1"/>
</dbReference>
<evidence type="ECO:0000256" key="8">
    <source>
        <dbReference type="ARBA" id="ARBA00023134"/>
    </source>
</evidence>
<dbReference type="InterPro" id="IPR041709">
    <property type="entry name" value="EF-Tu_GTP-bd"/>
</dbReference>
<keyword evidence="7 10" id="KW-0648">Protein biosynthesis</keyword>
<dbReference type="SUPFAM" id="SSF50447">
    <property type="entry name" value="Translation proteins"/>
    <property type="match status" value="1"/>
</dbReference>
<evidence type="ECO:0000256" key="5">
    <source>
        <dbReference type="ARBA" id="ARBA00022801"/>
    </source>
</evidence>
<comment type="function">
    <text evidence="10">GTP hydrolase that promotes the GTP-dependent binding of aminoacyl-tRNA to the A-site of ribosomes during protein biosynthesis.</text>
</comment>
<feature type="binding site" evidence="10">
    <location>
        <begin position="83"/>
        <end position="87"/>
    </location>
    <ligand>
        <name>GTP</name>
        <dbReference type="ChEBI" id="CHEBI:37565"/>
    </ligand>
</feature>
<dbReference type="HAMAP" id="MF_00118_B">
    <property type="entry name" value="EF_Tu_B"/>
    <property type="match status" value="1"/>
</dbReference>
<keyword evidence="4 10" id="KW-0251">Elongation factor</keyword>
<evidence type="ECO:0000256" key="9">
    <source>
        <dbReference type="ARBA" id="ARBA00029554"/>
    </source>
</evidence>
<dbReference type="RefSeq" id="WP_171153370.1">
    <property type="nucleotide sequence ID" value="NZ_JABENB010000001.1"/>
</dbReference>
<evidence type="ECO:0000256" key="2">
    <source>
        <dbReference type="ARBA" id="ARBA00022490"/>
    </source>
</evidence>
<dbReference type="SUPFAM" id="SSF50465">
    <property type="entry name" value="EF-Tu/eEF-1alpha/eIF2-gamma C-terminal domain"/>
    <property type="match status" value="1"/>
</dbReference>
<evidence type="ECO:0000313" key="12">
    <source>
        <dbReference type="EMBL" id="NNG39000.1"/>
    </source>
</evidence>
<evidence type="ECO:0000256" key="7">
    <source>
        <dbReference type="ARBA" id="ARBA00022917"/>
    </source>
</evidence>
<feature type="binding site" evidence="10">
    <location>
        <begin position="138"/>
        <end position="141"/>
    </location>
    <ligand>
        <name>GTP</name>
        <dbReference type="ChEBI" id="CHEBI:37565"/>
    </ligand>
</feature>
<evidence type="ECO:0000256" key="10">
    <source>
        <dbReference type="HAMAP-Rule" id="MF_00118"/>
    </source>
</evidence>
<keyword evidence="6 10" id="KW-0460">Magnesium</keyword>
<dbReference type="InterPro" id="IPR009001">
    <property type="entry name" value="Transl_elong_EF1A/Init_IF2_C"/>
</dbReference>
<keyword evidence="3 10" id="KW-0547">Nucleotide-binding</keyword>
<feature type="domain" description="Tr-type G" evidence="11">
    <location>
        <begin position="10"/>
        <end position="206"/>
    </location>
</feature>
<dbReference type="FunFam" id="2.40.30.10:FF:000001">
    <property type="entry name" value="Elongation factor Tu"/>
    <property type="match status" value="1"/>
</dbReference>
<dbReference type="InterPro" id="IPR004541">
    <property type="entry name" value="Transl_elong_EFTu/EF1A_bac/org"/>
</dbReference>
<organism evidence="12 13">
    <name type="scientific">Flexivirga aerilata</name>
    <dbReference type="NCBI Taxonomy" id="1656889"/>
    <lineage>
        <taxon>Bacteria</taxon>
        <taxon>Bacillati</taxon>
        <taxon>Actinomycetota</taxon>
        <taxon>Actinomycetes</taxon>
        <taxon>Micrococcales</taxon>
        <taxon>Dermacoccaceae</taxon>
        <taxon>Flexivirga</taxon>
    </lineage>
</organism>
<evidence type="ECO:0000313" key="13">
    <source>
        <dbReference type="Proteomes" id="UP000557772"/>
    </source>
</evidence>
<comment type="subcellular location">
    <subcellularLocation>
        <location evidence="10">Cytoplasm</location>
    </subcellularLocation>
</comment>
<dbReference type="CDD" id="cd03697">
    <property type="entry name" value="EFTU_II"/>
    <property type="match status" value="1"/>
</dbReference>